<organism evidence="2 3">
    <name type="scientific">Chrysochloris asiatica</name>
    <name type="common">Cape golden mole</name>
    <dbReference type="NCBI Taxonomy" id="185453"/>
    <lineage>
        <taxon>Eukaryota</taxon>
        <taxon>Metazoa</taxon>
        <taxon>Chordata</taxon>
        <taxon>Craniata</taxon>
        <taxon>Vertebrata</taxon>
        <taxon>Euteleostomi</taxon>
        <taxon>Mammalia</taxon>
        <taxon>Eutheria</taxon>
        <taxon>Afrotheria</taxon>
        <taxon>Chrysochloridae</taxon>
        <taxon>Chrysochlorinae</taxon>
        <taxon>Chrysochloris</taxon>
    </lineage>
</organism>
<proteinExistence type="predicted"/>
<dbReference type="Proteomes" id="UP000504623">
    <property type="component" value="Unplaced"/>
</dbReference>
<protein>
    <submittedName>
        <fullName evidence="3">Uncharacterized protein LOC100288395-like</fullName>
    </submittedName>
</protein>
<dbReference type="OrthoDB" id="9836436at2759"/>
<feature type="region of interest" description="Disordered" evidence="1">
    <location>
        <begin position="33"/>
        <end position="65"/>
    </location>
</feature>
<sequence length="111" mass="12325">MESVSIPVLLGGLVNCVAQLITIAEELLHMMTQEQQRPCNEQNDREEEMNGDAPPPEEPPLPDLAELSDLDSILTPRDDEDLILDIDQAMLAMDDFCDDSLCGIIDDLRSD</sequence>
<gene>
    <name evidence="3" type="primary">LOC102818338</name>
</gene>
<evidence type="ECO:0000313" key="3">
    <source>
        <dbReference type="RefSeq" id="XP_006873316.1"/>
    </source>
</evidence>
<reference evidence="3" key="1">
    <citation type="submission" date="2025-08" db="UniProtKB">
        <authorList>
            <consortium name="RefSeq"/>
        </authorList>
    </citation>
    <scope>IDENTIFICATION</scope>
    <source>
        <tissue evidence="3">Spleen</tissue>
    </source>
</reference>
<dbReference type="AlphaFoldDB" id="A0A9B0WZ53"/>
<evidence type="ECO:0000313" key="2">
    <source>
        <dbReference type="Proteomes" id="UP000504623"/>
    </source>
</evidence>
<feature type="compositionally biased region" description="Pro residues" evidence="1">
    <location>
        <begin position="53"/>
        <end position="62"/>
    </location>
</feature>
<dbReference type="GeneID" id="102818338"/>
<dbReference type="RefSeq" id="XP_006873316.1">
    <property type="nucleotide sequence ID" value="XM_006873254.1"/>
</dbReference>
<name>A0A9B0WZ53_CHRAS</name>
<evidence type="ECO:0000256" key="1">
    <source>
        <dbReference type="SAM" id="MobiDB-lite"/>
    </source>
</evidence>
<keyword evidence="2" id="KW-1185">Reference proteome</keyword>
<accession>A0A9B0WZ53</accession>